<proteinExistence type="predicted"/>
<protein>
    <submittedName>
        <fullName evidence="2">Uncharacterized protein</fullName>
    </submittedName>
</protein>
<evidence type="ECO:0000313" key="3">
    <source>
        <dbReference type="Proteomes" id="UP001150238"/>
    </source>
</evidence>
<sequence length="389" mass="42950">MTAAGASLIAYILTSLIILSTYFFFPPHNSLSKYQYTTTPTYLRPTLTLLVLCHTLFILYELLLDPPTNIFTGLDVPLSYPADSIRSLLLMFSDDPAGGLPSKIERVLTRLESAAMRLLYVRFGHDAIATCEFCISWDDFSLYVLPSALWDYLREVFIVGALTLRGTRHAQHRSFSVGVLVAAAMFEAYFTLTAKVSIPKDFEDPNSAWRNVERLYGGYGVVMWHDVLLLARRIVFLVLPIAVHFVLKPSPLPLSSTVLSNTIPQGGTAPVPPEALAFHTLQSLTTKLQLLRLTRGAIPRNPTLRAAAESYWAADRQEGECIRADEDVQDMARRLGLGFDESSKSGTGDVTSEGPLLKQVKAAVQKLINQGYVPSPFWKPSPPQSPGGS</sequence>
<feature type="transmembrane region" description="Helical" evidence="1">
    <location>
        <begin position="45"/>
        <end position="64"/>
    </location>
</feature>
<reference evidence="2" key="2">
    <citation type="journal article" date="2023" name="Proc. Natl. Acad. Sci. U.S.A.">
        <title>A global phylogenomic analysis of the shiitake genus Lentinula.</title>
        <authorList>
            <person name="Sierra-Patev S."/>
            <person name="Min B."/>
            <person name="Naranjo-Ortiz M."/>
            <person name="Looney B."/>
            <person name="Konkel Z."/>
            <person name="Slot J.C."/>
            <person name="Sakamoto Y."/>
            <person name="Steenwyk J.L."/>
            <person name="Rokas A."/>
            <person name="Carro J."/>
            <person name="Camarero S."/>
            <person name="Ferreira P."/>
            <person name="Molpeceres G."/>
            <person name="Ruiz-Duenas F.J."/>
            <person name="Serrano A."/>
            <person name="Henrissat B."/>
            <person name="Drula E."/>
            <person name="Hughes K.W."/>
            <person name="Mata J.L."/>
            <person name="Ishikawa N.K."/>
            <person name="Vargas-Isla R."/>
            <person name="Ushijima S."/>
            <person name="Smith C.A."/>
            <person name="Donoghue J."/>
            <person name="Ahrendt S."/>
            <person name="Andreopoulos W."/>
            <person name="He G."/>
            <person name="LaButti K."/>
            <person name="Lipzen A."/>
            <person name="Ng V."/>
            <person name="Riley R."/>
            <person name="Sandor L."/>
            <person name="Barry K."/>
            <person name="Martinez A.T."/>
            <person name="Xiao Y."/>
            <person name="Gibbons J.G."/>
            <person name="Terashima K."/>
            <person name="Grigoriev I.V."/>
            <person name="Hibbett D."/>
        </authorList>
    </citation>
    <scope>NUCLEOTIDE SEQUENCE</scope>
    <source>
        <strain evidence="2">Sp2 HRB7682 ss15</strain>
    </source>
</reference>
<dbReference type="PANTHER" id="PTHR39470:SF1">
    <property type="entry name" value="CHORISMATE SYNTHASE PROTEIN"/>
    <property type="match status" value="1"/>
</dbReference>
<keyword evidence="1" id="KW-1133">Transmembrane helix</keyword>
<name>A0A9W8ZQS4_9AGAR</name>
<evidence type="ECO:0000313" key="2">
    <source>
        <dbReference type="EMBL" id="KAJ4463985.1"/>
    </source>
</evidence>
<reference evidence="2" key="1">
    <citation type="submission" date="2022-08" db="EMBL/GenBank/DDBJ databases">
        <authorList>
            <consortium name="DOE Joint Genome Institute"/>
            <person name="Min B."/>
            <person name="Riley R."/>
            <person name="Sierra-Patev S."/>
            <person name="Naranjo-Ortiz M."/>
            <person name="Looney B."/>
            <person name="Konkel Z."/>
            <person name="Slot J.C."/>
            <person name="Sakamoto Y."/>
            <person name="Steenwyk J.L."/>
            <person name="Rokas A."/>
            <person name="Carro J."/>
            <person name="Camarero S."/>
            <person name="Ferreira P."/>
            <person name="Molpeceres G."/>
            <person name="Ruiz-Duenas F.J."/>
            <person name="Serrano A."/>
            <person name="Henrissat B."/>
            <person name="Drula E."/>
            <person name="Hughes K.W."/>
            <person name="Mata J.L."/>
            <person name="Ishikawa N.K."/>
            <person name="Vargas-Isla R."/>
            <person name="Ushijima S."/>
            <person name="Smith C.A."/>
            <person name="Ahrendt S."/>
            <person name="Andreopoulos W."/>
            <person name="He G."/>
            <person name="Labutti K."/>
            <person name="Lipzen A."/>
            <person name="Ng V."/>
            <person name="Sandor L."/>
            <person name="Barry K."/>
            <person name="Martinez A.T."/>
            <person name="Xiao Y."/>
            <person name="Gibbons J.G."/>
            <person name="Terashima K."/>
            <person name="Hibbett D.S."/>
            <person name="Grigoriev I.V."/>
        </authorList>
    </citation>
    <scope>NUCLEOTIDE SEQUENCE</scope>
    <source>
        <strain evidence="2">Sp2 HRB7682 ss15</strain>
    </source>
</reference>
<dbReference type="EMBL" id="JANVFS010000063">
    <property type="protein sequence ID" value="KAJ4463985.1"/>
    <property type="molecule type" value="Genomic_DNA"/>
</dbReference>
<keyword evidence="1" id="KW-0472">Membrane</keyword>
<keyword evidence="1" id="KW-0812">Transmembrane</keyword>
<accession>A0A9W8ZQS4</accession>
<dbReference type="AlphaFoldDB" id="A0A9W8ZQS4"/>
<feature type="transmembrane region" description="Helical" evidence="1">
    <location>
        <begin position="7"/>
        <end position="25"/>
    </location>
</feature>
<organism evidence="2 3">
    <name type="scientific">Lentinula lateritia</name>
    <dbReference type="NCBI Taxonomy" id="40482"/>
    <lineage>
        <taxon>Eukaryota</taxon>
        <taxon>Fungi</taxon>
        <taxon>Dikarya</taxon>
        <taxon>Basidiomycota</taxon>
        <taxon>Agaricomycotina</taxon>
        <taxon>Agaricomycetes</taxon>
        <taxon>Agaricomycetidae</taxon>
        <taxon>Agaricales</taxon>
        <taxon>Marasmiineae</taxon>
        <taxon>Omphalotaceae</taxon>
        <taxon>Lentinula</taxon>
    </lineage>
</organism>
<gene>
    <name evidence="2" type="ORF">C8J55DRAFT_530695</name>
</gene>
<dbReference type="PANTHER" id="PTHR39470">
    <property type="entry name" value="CHROMOSOME 10, WHOLE GENOME SHOTGUN SEQUENCE"/>
    <property type="match status" value="1"/>
</dbReference>
<dbReference type="Proteomes" id="UP001150238">
    <property type="component" value="Unassembled WGS sequence"/>
</dbReference>
<comment type="caution">
    <text evidence="2">The sequence shown here is derived from an EMBL/GenBank/DDBJ whole genome shotgun (WGS) entry which is preliminary data.</text>
</comment>
<evidence type="ECO:0000256" key="1">
    <source>
        <dbReference type="SAM" id="Phobius"/>
    </source>
</evidence>
<feature type="transmembrane region" description="Helical" evidence="1">
    <location>
        <begin position="174"/>
        <end position="192"/>
    </location>
</feature>